<comment type="caution">
    <text evidence="2">The sequence shown here is derived from an EMBL/GenBank/DDBJ whole genome shotgun (WGS) entry which is preliminary data.</text>
</comment>
<evidence type="ECO:0000313" key="2">
    <source>
        <dbReference type="EMBL" id="MCF4006403.1"/>
    </source>
</evidence>
<keyword evidence="2" id="KW-0378">Hydrolase</keyword>
<dbReference type="RefSeq" id="WP_236118207.1">
    <property type="nucleotide sequence ID" value="NZ_JAKGSI010000002.1"/>
</dbReference>
<dbReference type="InterPro" id="IPR051044">
    <property type="entry name" value="MAG_DAG_Lipase"/>
</dbReference>
<dbReference type="EMBL" id="JAKGSI010000002">
    <property type="protein sequence ID" value="MCF4006403.1"/>
    <property type="molecule type" value="Genomic_DNA"/>
</dbReference>
<dbReference type="Gene3D" id="3.40.50.1820">
    <property type="entry name" value="alpha/beta hydrolase"/>
    <property type="match status" value="1"/>
</dbReference>
<dbReference type="AlphaFoldDB" id="A0A9X1QRG2"/>
<protein>
    <submittedName>
        <fullName evidence="2">Alpha/beta hydrolase</fullName>
    </submittedName>
</protein>
<name>A0A9X1QRG2_9CORY</name>
<dbReference type="GO" id="GO:0016787">
    <property type="term" value="F:hydrolase activity"/>
    <property type="evidence" value="ECO:0007669"/>
    <property type="project" value="UniProtKB-KW"/>
</dbReference>
<dbReference type="Pfam" id="PF12146">
    <property type="entry name" value="Hydrolase_4"/>
    <property type="match status" value="1"/>
</dbReference>
<keyword evidence="3" id="KW-1185">Reference proteome</keyword>
<accession>A0A9X1QRG2</accession>
<evidence type="ECO:0000259" key="1">
    <source>
        <dbReference type="Pfam" id="PF12146"/>
    </source>
</evidence>
<sequence length="337" mass="37807">MTSAHPEWPDWESDILGTPYQSLTLPLGEDPDSESDVCCTVVRYHPADAAAPEWEQRPALLWVHGMTDYFFQTHVAEFFHEHGFAFYAVDLRKCGRSHRPGQRWHYTTDLEYYFPDLDAAVDALRGAGHEHIIPLAHSTGGLIVPLWLSALATRGDERHAHISALVLNSPWLDMMYPRLLVTLGTPVAIALGARKPNIEIPGGKLTCYGESLHRDYHGEWDYDLALKPLEGHDKYLGWLRAILLGQREVHAHHVDVGVPTLTLCSSTSWLNQPYSAAADTADTVLDVEQIRRRAPLLGRDVTVRTIDGARHDVFCSTPQARAEAFAATLRWLHTTLD</sequence>
<dbReference type="PANTHER" id="PTHR11614">
    <property type="entry name" value="PHOSPHOLIPASE-RELATED"/>
    <property type="match status" value="1"/>
</dbReference>
<feature type="domain" description="Serine aminopeptidase S33" evidence="1">
    <location>
        <begin position="57"/>
        <end position="314"/>
    </location>
</feature>
<dbReference type="InterPro" id="IPR029058">
    <property type="entry name" value="AB_hydrolase_fold"/>
</dbReference>
<proteinExistence type="predicted"/>
<evidence type="ECO:0000313" key="3">
    <source>
        <dbReference type="Proteomes" id="UP001139336"/>
    </source>
</evidence>
<gene>
    <name evidence="2" type="ORF">L1O03_04300</name>
</gene>
<dbReference type="Proteomes" id="UP001139336">
    <property type="component" value="Unassembled WGS sequence"/>
</dbReference>
<dbReference type="InterPro" id="IPR022742">
    <property type="entry name" value="Hydrolase_4"/>
</dbReference>
<dbReference type="SUPFAM" id="SSF53474">
    <property type="entry name" value="alpha/beta-Hydrolases"/>
    <property type="match status" value="1"/>
</dbReference>
<reference evidence="2" key="1">
    <citation type="submission" date="2022-01" db="EMBL/GenBank/DDBJ databases">
        <title>Corynebacterium sp. nov isolated from isolated from the feces of the greater white-fronted geese (Anser albifrons) at Poyang Lake, PR China.</title>
        <authorList>
            <person name="Liu Q."/>
        </authorList>
    </citation>
    <scope>NUCLEOTIDE SEQUENCE</scope>
    <source>
        <strain evidence="2">JCM 32435</strain>
    </source>
</reference>
<organism evidence="2 3">
    <name type="scientific">Corynebacterium uropygiale</name>
    <dbReference type="NCBI Taxonomy" id="1775911"/>
    <lineage>
        <taxon>Bacteria</taxon>
        <taxon>Bacillati</taxon>
        <taxon>Actinomycetota</taxon>
        <taxon>Actinomycetes</taxon>
        <taxon>Mycobacteriales</taxon>
        <taxon>Corynebacteriaceae</taxon>
        <taxon>Corynebacterium</taxon>
    </lineage>
</organism>